<dbReference type="EMBL" id="AP005676">
    <property type="protein sequence ID" value="BAD17516.1"/>
    <property type="molecule type" value="Genomic_DNA"/>
</dbReference>
<evidence type="ECO:0000313" key="2">
    <source>
        <dbReference type="EMBL" id="BAD17516.1"/>
    </source>
</evidence>
<feature type="region of interest" description="Disordered" evidence="1">
    <location>
        <begin position="1"/>
        <end position="28"/>
    </location>
</feature>
<evidence type="ECO:0000256" key="1">
    <source>
        <dbReference type="SAM" id="MobiDB-lite"/>
    </source>
</evidence>
<proteinExistence type="predicted"/>
<protein>
    <submittedName>
        <fullName evidence="2">Uncharacterized protein</fullName>
    </submittedName>
</protein>
<sequence>MRSGAEQGELASRPAARPGAARSAVGDGCGPVRACMVAAPHGTGLELQPAGRMQGLGQGMQPAVSLVTCCACLPVVAMPSRAY</sequence>
<accession>Q6YXH4</accession>
<evidence type="ECO:0000313" key="3">
    <source>
        <dbReference type="Proteomes" id="UP000000763"/>
    </source>
</evidence>
<dbReference type="AlphaFoldDB" id="Q6YXH4"/>
<feature type="compositionally biased region" description="Low complexity" evidence="1">
    <location>
        <begin position="11"/>
        <end position="24"/>
    </location>
</feature>
<gene>
    <name evidence="2" type="primary">OJ1005_D12.30</name>
</gene>
<reference evidence="3" key="1">
    <citation type="journal article" date="2005" name="Nature">
        <title>The map-based sequence of the rice genome.</title>
        <authorList>
            <consortium name="International rice genome sequencing project (IRGSP)"/>
            <person name="Matsumoto T."/>
            <person name="Wu J."/>
            <person name="Kanamori H."/>
            <person name="Katayose Y."/>
            <person name="Fujisawa M."/>
            <person name="Namiki N."/>
            <person name="Mizuno H."/>
            <person name="Yamamoto K."/>
            <person name="Antonio B.A."/>
            <person name="Baba T."/>
            <person name="Sakata K."/>
            <person name="Nagamura Y."/>
            <person name="Aoki H."/>
            <person name="Arikawa K."/>
            <person name="Arita K."/>
            <person name="Bito T."/>
            <person name="Chiden Y."/>
            <person name="Fujitsuka N."/>
            <person name="Fukunaka R."/>
            <person name="Hamada M."/>
            <person name="Harada C."/>
            <person name="Hayashi A."/>
            <person name="Hijishita S."/>
            <person name="Honda M."/>
            <person name="Hosokawa S."/>
            <person name="Ichikawa Y."/>
            <person name="Idonuma A."/>
            <person name="Iijima M."/>
            <person name="Ikeda M."/>
            <person name="Ikeno M."/>
            <person name="Ito K."/>
            <person name="Ito S."/>
            <person name="Ito T."/>
            <person name="Ito Y."/>
            <person name="Ito Y."/>
            <person name="Iwabuchi A."/>
            <person name="Kamiya K."/>
            <person name="Karasawa W."/>
            <person name="Kurita K."/>
            <person name="Katagiri S."/>
            <person name="Kikuta A."/>
            <person name="Kobayashi H."/>
            <person name="Kobayashi N."/>
            <person name="Machita K."/>
            <person name="Maehara T."/>
            <person name="Masukawa M."/>
            <person name="Mizubayashi T."/>
            <person name="Mukai Y."/>
            <person name="Nagasaki H."/>
            <person name="Nagata Y."/>
            <person name="Naito S."/>
            <person name="Nakashima M."/>
            <person name="Nakama Y."/>
            <person name="Nakamichi Y."/>
            <person name="Nakamura M."/>
            <person name="Meguro A."/>
            <person name="Negishi M."/>
            <person name="Ohta I."/>
            <person name="Ohta T."/>
            <person name="Okamoto M."/>
            <person name="Ono N."/>
            <person name="Saji S."/>
            <person name="Sakaguchi M."/>
            <person name="Sakai K."/>
            <person name="Shibata M."/>
            <person name="Shimokawa T."/>
            <person name="Song J."/>
            <person name="Takazaki Y."/>
            <person name="Terasawa K."/>
            <person name="Tsugane M."/>
            <person name="Tsuji K."/>
            <person name="Ueda S."/>
            <person name="Waki K."/>
            <person name="Yamagata H."/>
            <person name="Yamamoto M."/>
            <person name="Yamamoto S."/>
            <person name="Yamane H."/>
            <person name="Yoshiki S."/>
            <person name="Yoshihara R."/>
            <person name="Yukawa K."/>
            <person name="Zhong H."/>
            <person name="Yano M."/>
            <person name="Yuan Q."/>
            <person name="Ouyang S."/>
            <person name="Liu J."/>
            <person name="Jones K.M."/>
            <person name="Gansberger K."/>
            <person name="Moffat K."/>
            <person name="Hill J."/>
            <person name="Bera J."/>
            <person name="Fadrosh D."/>
            <person name="Jin S."/>
            <person name="Johri S."/>
            <person name="Kim M."/>
            <person name="Overton L."/>
            <person name="Reardon M."/>
            <person name="Tsitrin T."/>
            <person name="Vuong H."/>
            <person name="Weaver B."/>
            <person name="Ciecko A."/>
            <person name="Tallon L."/>
            <person name="Jackson J."/>
            <person name="Pai G."/>
            <person name="Aken S.V."/>
            <person name="Utterback T."/>
            <person name="Reidmuller S."/>
            <person name="Feldblyum T."/>
            <person name="Hsiao J."/>
            <person name="Zismann V."/>
            <person name="Iobst S."/>
            <person name="de Vazeille A.R."/>
            <person name="Buell C.R."/>
            <person name="Ying K."/>
            <person name="Li Y."/>
            <person name="Lu T."/>
            <person name="Huang Y."/>
            <person name="Zhao Q."/>
            <person name="Feng Q."/>
            <person name="Zhang L."/>
            <person name="Zhu J."/>
            <person name="Weng Q."/>
            <person name="Mu J."/>
            <person name="Lu Y."/>
            <person name="Fan D."/>
            <person name="Liu Y."/>
            <person name="Guan J."/>
            <person name="Zhang Y."/>
            <person name="Yu S."/>
            <person name="Liu X."/>
            <person name="Zhang Y."/>
            <person name="Hong G."/>
            <person name="Han B."/>
            <person name="Choisne N."/>
            <person name="Demange N."/>
            <person name="Orjeda G."/>
            <person name="Samain S."/>
            <person name="Cattolico L."/>
            <person name="Pelletier E."/>
            <person name="Couloux A."/>
            <person name="Segurens B."/>
            <person name="Wincker P."/>
            <person name="D'Hont A."/>
            <person name="Scarpelli C."/>
            <person name="Weissenbach J."/>
            <person name="Salanoubat M."/>
            <person name="Quetier F."/>
            <person name="Yu Y."/>
            <person name="Kim H.R."/>
            <person name="Rambo T."/>
            <person name="Currie J."/>
            <person name="Collura K."/>
            <person name="Luo M."/>
            <person name="Yang T."/>
            <person name="Ammiraju J.S.S."/>
            <person name="Engler F."/>
            <person name="Soderlund C."/>
            <person name="Wing R.A."/>
            <person name="Palmer L.E."/>
            <person name="de la Bastide M."/>
            <person name="Spiegel L."/>
            <person name="Nascimento L."/>
            <person name="Zutavern T."/>
            <person name="O'Shaughnessy A."/>
            <person name="Dike S."/>
            <person name="Dedhia N."/>
            <person name="Preston R."/>
            <person name="Balija V."/>
            <person name="McCombie W.R."/>
            <person name="Chow T."/>
            <person name="Chen H."/>
            <person name="Chung M."/>
            <person name="Chen C."/>
            <person name="Shaw J."/>
            <person name="Wu H."/>
            <person name="Hsiao K."/>
            <person name="Chao Y."/>
            <person name="Chu M."/>
            <person name="Cheng C."/>
            <person name="Hour A."/>
            <person name="Lee P."/>
            <person name="Lin S."/>
            <person name="Lin Y."/>
            <person name="Liou J."/>
            <person name="Liu S."/>
            <person name="Hsing Y."/>
            <person name="Raghuvanshi S."/>
            <person name="Mohanty A."/>
            <person name="Bharti A.K."/>
            <person name="Gaur A."/>
            <person name="Gupta V."/>
            <person name="Kumar D."/>
            <person name="Ravi V."/>
            <person name="Vij S."/>
            <person name="Kapur A."/>
            <person name="Khurana P."/>
            <person name="Khurana P."/>
            <person name="Khurana J.P."/>
            <person name="Tyagi A.K."/>
            <person name="Gaikwad K."/>
            <person name="Singh A."/>
            <person name="Dalal V."/>
            <person name="Srivastava S."/>
            <person name="Dixit A."/>
            <person name="Pal A.K."/>
            <person name="Ghazi I.A."/>
            <person name="Yadav M."/>
            <person name="Pandit A."/>
            <person name="Bhargava A."/>
            <person name="Sureshbabu K."/>
            <person name="Batra K."/>
            <person name="Sharma T.R."/>
            <person name="Mohapatra T."/>
            <person name="Singh N.K."/>
            <person name="Messing J."/>
            <person name="Nelson A.B."/>
            <person name="Fuks G."/>
            <person name="Kavchok S."/>
            <person name="Keizer G."/>
            <person name="Linton E."/>
            <person name="Llaca V."/>
            <person name="Song R."/>
            <person name="Tanyolac B."/>
            <person name="Young S."/>
            <person name="Ho-Il K."/>
            <person name="Hahn J.H."/>
            <person name="Sangsakoo G."/>
            <person name="Vanavichit A."/>
            <person name="de Mattos Luiz.A.T."/>
            <person name="Zimmer P.D."/>
            <person name="Malone G."/>
            <person name="Dellagostin O."/>
            <person name="de Oliveira A.C."/>
            <person name="Bevan M."/>
            <person name="Bancroft I."/>
            <person name="Minx P."/>
            <person name="Cordum H."/>
            <person name="Wilson R."/>
            <person name="Cheng Z."/>
            <person name="Jin W."/>
            <person name="Jiang J."/>
            <person name="Leong S.A."/>
            <person name="Iwama H."/>
            <person name="Gojobori T."/>
            <person name="Itoh T."/>
            <person name="Niimura Y."/>
            <person name="Fujii Y."/>
            <person name="Habara T."/>
            <person name="Sakai H."/>
            <person name="Sato Y."/>
            <person name="Wilson G."/>
            <person name="Kumar K."/>
            <person name="McCouch S."/>
            <person name="Juretic N."/>
            <person name="Hoen D."/>
            <person name="Wright S."/>
            <person name="Bruskiewich R."/>
            <person name="Bureau T."/>
            <person name="Miyao A."/>
            <person name="Hirochika H."/>
            <person name="Nishikawa T."/>
            <person name="Kadowaki K."/>
            <person name="Sugiura M."/>
            <person name="Burr B."/>
            <person name="Sasaki T."/>
        </authorList>
    </citation>
    <scope>NUCLEOTIDE SEQUENCE [LARGE SCALE GENOMIC DNA]</scope>
    <source>
        <strain evidence="3">cv. Nipponbare</strain>
    </source>
</reference>
<organism evidence="2 3">
    <name type="scientific">Oryza sativa subsp. japonica</name>
    <name type="common">Rice</name>
    <dbReference type="NCBI Taxonomy" id="39947"/>
    <lineage>
        <taxon>Eukaryota</taxon>
        <taxon>Viridiplantae</taxon>
        <taxon>Streptophyta</taxon>
        <taxon>Embryophyta</taxon>
        <taxon>Tracheophyta</taxon>
        <taxon>Spermatophyta</taxon>
        <taxon>Magnoliopsida</taxon>
        <taxon>Liliopsida</taxon>
        <taxon>Poales</taxon>
        <taxon>Poaceae</taxon>
        <taxon>BOP clade</taxon>
        <taxon>Oryzoideae</taxon>
        <taxon>Oryzeae</taxon>
        <taxon>Oryzinae</taxon>
        <taxon>Oryza</taxon>
        <taxon>Oryza sativa</taxon>
    </lineage>
</organism>
<reference evidence="3" key="2">
    <citation type="journal article" date="2008" name="Nucleic Acids Res.">
        <title>The rice annotation project database (RAP-DB): 2008 update.</title>
        <authorList>
            <consortium name="The rice annotation project (RAP)"/>
        </authorList>
    </citation>
    <scope>GENOME REANNOTATION</scope>
    <source>
        <strain evidence="3">cv. Nipponbare</strain>
    </source>
</reference>
<name>Q6YXH4_ORYSJ</name>
<dbReference type="Proteomes" id="UP000000763">
    <property type="component" value="Chromosome 9"/>
</dbReference>